<dbReference type="Gene3D" id="1.20.1260.10">
    <property type="match status" value="1"/>
</dbReference>
<name>A0A1F7FJX1_UNCRA</name>
<evidence type="ECO:0000313" key="2">
    <source>
        <dbReference type="Proteomes" id="UP000179243"/>
    </source>
</evidence>
<organism evidence="1 2">
    <name type="scientific">Candidatus Raymondbacteria bacterium RIFOXYD12_FULL_49_13</name>
    <dbReference type="NCBI Taxonomy" id="1817890"/>
    <lineage>
        <taxon>Bacteria</taxon>
        <taxon>Raymondiibacteriota</taxon>
    </lineage>
</organism>
<dbReference type="InterPro" id="IPR012347">
    <property type="entry name" value="Ferritin-like"/>
</dbReference>
<dbReference type="EMBL" id="MFYX01000015">
    <property type="protein sequence ID" value="OGK07009.1"/>
    <property type="molecule type" value="Genomic_DNA"/>
</dbReference>
<evidence type="ECO:0008006" key="3">
    <source>
        <dbReference type="Google" id="ProtNLM"/>
    </source>
</evidence>
<sequence>MFNADELFAMGIEIEKNGAAFYQAAAVAAGPGAAQRLFTELYEWELDHVALFEKLHDKAVAGKKYSKVEDTDGLGRAYLTAMAANHVFTGASNPATMAKKCKGPRQVIEIAMQFEKDSVALYAGMKGLVPRELGRKHIDTLIHEEVKHIGMLQKKL</sequence>
<protein>
    <recommendedName>
        <fullName evidence="3">Rubrerythrin diiron-binding domain-containing protein</fullName>
    </recommendedName>
</protein>
<proteinExistence type="predicted"/>
<accession>A0A1F7FJX1</accession>
<dbReference type="InterPro" id="IPR009078">
    <property type="entry name" value="Ferritin-like_SF"/>
</dbReference>
<dbReference type="Proteomes" id="UP000179243">
    <property type="component" value="Unassembled WGS sequence"/>
</dbReference>
<comment type="caution">
    <text evidence="1">The sequence shown here is derived from an EMBL/GenBank/DDBJ whole genome shotgun (WGS) entry which is preliminary data.</text>
</comment>
<gene>
    <name evidence="1" type="ORF">A2519_13630</name>
</gene>
<evidence type="ECO:0000313" key="1">
    <source>
        <dbReference type="EMBL" id="OGK07009.1"/>
    </source>
</evidence>
<reference evidence="1 2" key="1">
    <citation type="journal article" date="2016" name="Nat. Commun.">
        <title>Thousands of microbial genomes shed light on interconnected biogeochemical processes in an aquifer system.</title>
        <authorList>
            <person name="Anantharaman K."/>
            <person name="Brown C.T."/>
            <person name="Hug L.A."/>
            <person name="Sharon I."/>
            <person name="Castelle C.J."/>
            <person name="Probst A.J."/>
            <person name="Thomas B.C."/>
            <person name="Singh A."/>
            <person name="Wilkins M.J."/>
            <person name="Karaoz U."/>
            <person name="Brodie E.L."/>
            <person name="Williams K.H."/>
            <person name="Hubbard S.S."/>
            <person name="Banfield J.F."/>
        </authorList>
    </citation>
    <scope>NUCLEOTIDE SEQUENCE [LARGE SCALE GENOMIC DNA]</scope>
</reference>
<dbReference type="SUPFAM" id="SSF47240">
    <property type="entry name" value="Ferritin-like"/>
    <property type="match status" value="1"/>
</dbReference>
<dbReference type="AlphaFoldDB" id="A0A1F7FJX1"/>